<dbReference type="InterPro" id="IPR009081">
    <property type="entry name" value="PP-bd_ACP"/>
</dbReference>
<feature type="domain" description="Carrier" evidence="7">
    <location>
        <begin position="2026"/>
        <end position="2098"/>
    </location>
</feature>
<evidence type="ECO:0000256" key="6">
    <source>
        <dbReference type="SAM" id="MobiDB-lite"/>
    </source>
</evidence>
<dbReference type="GO" id="GO:0044550">
    <property type="term" value="P:secondary metabolite biosynthetic process"/>
    <property type="evidence" value="ECO:0007669"/>
    <property type="project" value="TreeGrafter"/>
</dbReference>
<dbReference type="SMART" id="SM00823">
    <property type="entry name" value="PKS_PP"/>
    <property type="match status" value="2"/>
</dbReference>
<dbReference type="NCBIfam" id="TIGR01733">
    <property type="entry name" value="AA-adenyl-dom"/>
    <property type="match status" value="1"/>
</dbReference>
<dbReference type="SUPFAM" id="SSF56801">
    <property type="entry name" value="Acetyl-CoA synthetase-like"/>
    <property type="match status" value="1"/>
</dbReference>
<sequence length="2098" mass="226500">MNEATESPIEMALPLTPLQEGMLFHALYDSETVDVYNIQAGFELTGELSAERLRAACAATLRRHAVLRAGFRLRANGKPVQLVRRVVETPWTELDLSAESESGRRKRLLAFLEDERLHRFEMGAPPLMRFALIRLAPDHHAFVMTYHHILLDGWSLPLVLQDLLAFYRSDGDDAGLGPLTPFSDFLRWLSRQDRPAAKEAWRDALHGLDEPTLVAPGAPFAETMPGLAFVTLSEQATKALTATAREHGLTLNTVVQGAWSLLLSLLTGRDDVVFGQTVHGRPPQLPGVDSVVGLLMNAIPVRVRIAPEDSMAALFARIQNEQAALAPHHHLGLAEVQRLAGLGALFDTSTGFGNAPFDREAVQDGPAGLRVTPLEGDEEAAGQQEITGSTHYPLSVFAVPGPSLRLELNYRTDLFDAERVELIGSRLRLLLRTFAERPATPVAAVALLTHEEREQVIGDWGGRRAESGHVPARVPATLTQRFEDQVRATPDAPAVADGERSVSYRRLDAAANRLARLLLARGVKPGDFVAVALPRGTDLIVALLGTLKAGAGYLPIDPSYPAERVSFMLDDASPSVVVCAGTTRPALITHPSVVPLADPAVQDELALLPEHRVEDGERGAPLRLADAAYVIYTSGSTGRPKGVAVEHRTVDSYLAFARAAYPGLAGQALVHSPPSFDLTVTGIFGPLTSGGLVRIVDLEDFDAPAGATPPPTFVKATPSHLPVLTASSDWYSPTGELVLGGEQLNGEALAQWREAHPGVTIVNEYGPTEATVGCMEYRLEPGDPLPEGAVPIGRPVPDARVYLLDAFLRPVPAGLPAELYIGGDVLARGYVNRPGLSASRFVADPFGPPGSRMYRTGDIACWRPDGTMVYRGRSDDQVKVRGFRIELGEVETVVAADPAVAQAAAAVRKDRHGNERLVAYVVPAADPSADPAALADRIGARLPASMVPSAFVTLPALPMSPNGKVDRAALPAPDEARESGQRQRADQAGDESVENVLVELFVQVLGVDSAVAADDFFALGGDSITAIQLVVRARAAGFHLTPKHIFTHRTAGALAAFLVVSPTGAVESADGVSGAADPAAQWPADVIPATPIMLWLREQGGTTDAYHQSTLLRVPAALDADLLATAVRTLAERHQSLRARLQEDGALTLDPVDPVMSRNSVRRVDVVGLAPEGVRLRIAACAREDADSLAPRAGAMLRVSWFDAGEGAQGRLLVTVHHLAVDAVSWHILLTDLYAIWQDLAAGAVPETGPVPFSMREWSLLLRAAAEAPALRDELPHWRRTLSRGRGPGDGRLADVELSPSHDVYATAGELSLTLPPDLTAPLLTTVPAVFGTHTNEVLLTALAVAVAAWRRDRSPDEGDSTAVLVDVEGHGREQMSEDVDLSGTVGWLTTLYPVRVDARIADWAPDDDPAGARLGEAVRRVTAQLEAIPRRGTGFGLLRYLNQETAAELAARPAPQIGYNYLGRQGGAGTTDWSVAPESDVLPLGADPRMPMAHVVELTAAVSDGADGPRLVTNWLWARRLLSDQDVAELGRLWFAALRALVEHGTSTEAIVARQTMPPALPREGGPLGGEPLDRHDTELAGLGARIGLPVVEALPMTPLQEGLLFHARYDSRDLDVYNVQISLEVEGRLHAERFRSACDALLERHPMLRAAFVQKRSGEPVQVIPERTAMPWYVHDLAGLDPREQADRLAAVLAADRRRRFDPADPPLMRCTVVGLDEDRQRIVLTMHHLLVDGWTTSLLLRDLLALYDHGTASGLPAPGHYPDYLRWLAEQDREKARTAWLEALAGLKEPTLVCPGTDTARIRVLPERIVIALSEADTSALLDISRRHGVTLNTLVRVAWALCLHRRTGQLDITFGATVSGREAELPGVEEMVGVFINTVPVRVRLDPSEPVAELLERLQGEHAELLEYHYLPLSDIQRTVGLGTLFDSCVVFENFPTAETLPSGPDNGLRLTDVVGHDAYHYPLKLMAAPGRQLELEISYRPDLFDAPLGQQVADRLRELLIELPGALALPTGRFLEHTPAPPAEPGQQMMCELIAEVLGRDFVSADEDVFELGCDSLTALRLAGRIETELGRPVDVESVFRCRTARALGTALT</sequence>
<dbReference type="PANTHER" id="PTHR45527">
    <property type="entry name" value="NONRIBOSOMAL PEPTIDE SYNTHETASE"/>
    <property type="match status" value="1"/>
</dbReference>
<feature type="compositionally biased region" description="Basic and acidic residues" evidence="6">
    <location>
        <begin position="974"/>
        <end position="987"/>
    </location>
</feature>
<dbReference type="GO" id="GO:0005737">
    <property type="term" value="C:cytoplasm"/>
    <property type="evidence" value="ECO:0007669"/>
    <property type="project" value="TreeGrafter"/>
</dbReference>
<dbReference type="Gene3D" id="3.30.300.30">
    <property type="match status" value="1"/>
</dbReference>
<evidence type="ECO:0000313" key="9">
    <source>
        <dbReference type="Proteomes" id="UP000285596"/>
    </source>
</evidence>
<dbReference type="InterPro" id="IPR045851">
    <property type="entry name" value="AMP-bd_C_sf"/>
</dbReference>
<dbReference type="FunFam" id="2.30.38.10:FF:000001">
    <property type="entry name" value="Non-ribosomal peptide synthetase PvdI"/>
    <property type="match status" value="1"/>
</dbReference>
<dbReference type="Gene3D" id="3.30.559.30">
    <property type="entry name" value="Nonribosomal peptide synthetase, condensation domain"/>
    <property type="match status" value="3"/>
</dbReference>
<dbReference type="RefSeq" id="WP_118903170.1">
    <property type="nucleotide sequence ID" value="NZ_QWFA01000050.1"/>
</dbReference>
<dbReference type="InterPro" id="IPR010071">
    <property type="entry name" value="AA_adenyl_dom"/>
</dbReference>
<dbReference type="Pfam" id="PF00668">
    <property type="entry name" value="Condensation"/>
    <property type="match status" value="3"/>
</dbReference>
<dbReference type="FunFam" id="3.40.50.980:FF:000001">
    <property type="entry name" value="Non-ribosomal peptide synthetase"/>
    <property type="match status" value="1"/>
</dbReference>
<name>A0A423V143_STRGL</name>
<evidence type="ECO:0000256" key="3">
    <source>
        <dbReference type="ARBA" id="ARBA00022553"/>
    </source>
</evidence>
<dbReference type="SUPFAM" id="SSF52777">
    <property type="entry name" value="CoA-dependent acyltransferases"/>
    <property type="match status" value="6"/>
</dbReference>
<dbReference type="PROSITE" id="PS00012">
    <property type="entry name" value="PHOSPHOPANTETHEINE"/>
    <property type="match status" value="1"/>
</dbReference>
<dbReference type="Proteomes" id="UP000285596">
    <property type="component" value="Unassembled WGS sequence"/>
</dbReference>
<evidence type="ECO:0000256" key="5">
    <source>
        <dbReference type="ARBA" id="ARBA00023194"/>
    </source>
</evidence>
<proteinExistence type="predicted"/>
<evidence type="ECO:0000259" key="7">
    <source>
        <dbReference type="PROSITE" id="PS50075"/>
    </source>
</evidence>
<organism evidence="8 9">
    <name type="scientific">Streptomyces globisporus</name>
    <dbReference type="NCBI Taxonomy" id="1908"/>
    <lineage>
        <taxon>Bacteria</taxon>
        <taxon>Bacillati</taxon>
        <taxon>Actinomycetota</taxon>
        <taxon>Actinomycetes</taxon>
        <taxon>Kitasatosporales</taxon>
        <taxon>Streptomycetaceae</taxon>
        <taxon>Streptomyces</taxon>
    </lineage>
</organism>
<dbReference type="InterPro" id="IPR006162">
    <property type="entry name" value="Ppantetheine_attach_site"/>
</dbReference>
<dbReference type="PROSITE" id="PS00455">
    <property type="entry name" value="AMP_BINDING"/>
    <property type="match status" value="1"/>
</dbReference>
<dbReference type="NCBIfam" id="TIGR01720">
    <property type="entry name" value="NRPS-para261"/>
    <property type="match status" value="1"/>
</dbReference>
<dbReference type="Pfam" id="PF00550">
    <property type="entry name" value="PP-binding"/>
    <property type="match status" value="2"/>
</dbReference>
<dbReference type="PANTHER" id="PTHR45527:SF1">
    <property type="entry name" value="FATTY ACID SYNTHASE"/>
    <property type="match status" value="1"/>
</dbReference>
<dbReference type="InterPro" id="IPR010060">
    <property type="entry name" value="NRPS_synth"/>
</dbReference>
<dbReference type="Gene3D" id="3.40.50.980">
    <property type="match status" value="2"/>
</dbReference>
<keyword evidence="2" id="KW-0596">Phosphopantetheine</keyword>
<evidence type="ECO:0000256" key="2">
    <source>
        <dbReference type="ARBA" id="ARBA00022450"/>
    </source>
</evidence>
<comment type="cofactor">
    <cofactor evidence="1">
        <name>pantetheine 4'-phosphate</name>
        <dbReference type="ChEBI" id="CHEBI:47942"/>
    </cofactor>
</comment>
<dbReference type="InterPro" id="IPR001242">
    <property type="entry name" value="Condensation_dom"/>
</dbReference>
<dbReference type="GO" id="GO:0003824">
    <property type="term" value="F:catalytic activity"/>
    <property type="evidence" value="ECO:0007669"/>
    <property type="project" value="InterPro"/>
</dbReference>
<keyword evidence="3" id="KW-0597">Phosphoprotein</keyword>
<dbReference type="InterPro" id="IPR023213">
    <property type="entry name" value="CAT-like_dom_sf"/>
</dbReference>
<gene>
    <name evidence="8" type="ORF">D3105_11855</name>
</gene>
<dbReference type="SUPFAM" id="SSF47336">
    <property type="entry name" value="ACP-like"/>
    <property type="match status" value="2"/>
</dbReference>
<dbReference type="Gene3D" id="3.30.559.10">
    <property type="entry name" value="Chloramphenicol acetyltransferase-like domain"/>
    <property type="match status" value="3"/>
</dbReference>
<dbReference type="Gene3D" id="2.30.38.10">
    <property type="entry name" value="Luciferase, Domain 3"/>
    <property type="match status" value="1"/>
</dbReference>
<feature type="region of interest" description="Disordered" evidence="6">
    <location>
        <begin position="963"/>
        <end position="990"/>
    </location>
</feature>
<accession>A0A423V143</accession>
<dbReference type="GO" id="GO:0017000">
    <property type="term" value="P:antibiotic biosynthetic process"/>
    <property type="evidence" value="ECO:0007669"/>
    <property type="project" value="UniProtKB-KW"/>
</dbReference>
<comment type="caution">
    <text evidence="8">The sequence shown here is derived from an EMBL/GenBank/DDBJ whole genome shotgun (WGS) entry which is preliminary data.</text>
</comment>
<evidence type="ECO:0000256" key="4">
    <source>
        <dbReference type="ARBA" id="ARBA00022737"/>
    </source>
</evidence>
<dbReference type="GO" id="GO:0031177">
    <property type="term" value="F:phosphopantetheine binding"/>
    <property type="evidence" value="ECO:0007669"/>
    <property type="project" value="InterPro"/>
</dbReference>
<dbReference type="InterPro" id="IPR020806">
    <property type="entry name" value="PKS_PP-bd"/>
</dbReference>
<dbReference type="EMBL" id="QWFA01000050">
    <property type="protein sequence ID" value="ROV68319.1"/>
    <property type="molecule type" value="Genomic_DNA"/>
</dbReference>
<dbReference type="CDD" id="cd19543">
    <property type="entry name" value="DCL_NRPS"/>
    <property type="match status" value="2"/>
</dbReference>
<dbReference type="InterPro" id="IPR000873">
    <property type="entry name" value="AMP-dep_synth/lig_dom"/>
</dbReference>
<feature type="domain" description="Carrier" evidence="7">
    <location>
        <begin position="988"/>
        <end position="1062"/>
    </location>
</feature>
<dbReference type="Pfam" id="PF00501">
    <property type="entry name" value="AMP-binding"/>
    <property type="match status" value="1"/>
</dbReference>
<protein>
    <submittedName>
        <fullName evidence="8">Amino acid adenylation domain-containing protein</fullName>
    </submittedName>
</protein>
<dbReference type="InterPro" id="IPR025110">
    <property type="entry name" value="AMP-bd_C"/>
</dbReference>
<keyword evidence="4" id="KW-0677">Repeat</keyword>
<dbReference type="PROSITE" id="PS50075">
    <property type="entry name" value="CARRIER"/>
    <property type="match status" value="2"/>
</dbReference>
<dbReference type="CDD" id="cd05930">
    <property type="entry name" value="A_NRPS"/>
    <property type="match status" value="1"/>
</dbReference>
<reference evidence="8 9" key="1">
    <citation type="submission" date="2018-08" db="EMBL/GenBank/DDBJ databases">
        <title>Streptomyces globisporus 1912-4Crt, whole genome shotgun sequence.</title>
        <authorList>
            <person name="Matselyukh B."/>
        </authorList>
    </citation>
    <scope>NUCLEOTIDE SEQUENCE [LARGE SCALE GENOMIC DNA]</scope>
    <source>
        <strain evidence="8 9">1912-4Crt</strain>
    </source>
</reference>
<dbReference type="GO" id="GO:0008610">
    <property type="term" value="P:lipid biosynthetic process"/>
    <property type="evidence" value="ECO:0007669"/>
    <property type="project" value="UniProtKB-ARBA"/>
</dbReference>
<evidence type="ECO:0000313" key="8">
    <source>
        <dbReference type="EMBL" id="ROV68319.1"/>
    </source>
</evidence>
<keyword evidence="5" id="KW-0045">Antibiotic biosynthesis</keyword>
<dbReference type="InterPro" id="IPR036736">
    <property type="entry name" value="ACP-like_sf"/>
</dbReference>
<dbReference type="InterPro" id="IPR020845">
    <property type="entry name" value="AMP-binding_CS"/>
</dbReference>
<dbReference type="Pfam" id="PF13193">
    <property type="entry name" value="AMP-binding_C"/>
    <property type="match status" value="1"/>
</dbReference>
<evidence type="ECO:0000256" key="1">
    <source>
        <dbReference type="ARBA" id="ARBA00001957"/>
    </source>
</evidence>
<dbReference type="Gene3D" id="1.10.1200.10">
    <property type="entry name" value="ACP-like"/>
    <property type="match status" value="2"/>
</dbReference>
<dbReference type="FunFam" id="3.30.300.30:FF:000010">
    <property type="entry name" value="Enterobactin synthetase component F"/>
    <property type="match status" value="1"/>
</dbReference>
<dbReference type="GO" id="GO:0043041">
    <property type="term" value="P:amino acid activation for nonribosomal peptide biosynthetic process"/>
    <property type="evidence" value="ECO:0007669"/>
    <property type="project" value="TreeGrafter"/>
</dbReference>